<comment type="catalytic activity">
    <reaction evidence="12">
        <text>Couples ATP hydrolysis with the unwinding of duplex DNA by translocating in the 3'-5' direction.</text>
        <dbReference type="EC" id="5.6.2.4"/>
    </reaction>
</comment>
<evidence type="ECO:0000256" key="6">
    <source>
        <dbReference type="ARBA" id="ARBA00022806"/>
    </source>
</evidence>
<feature type="region of interest" description="Disordered" evidence="15">
    <location>
        <begin position="767"/>
        <end position="801"/>
    </location>
</feature>
<dbReference type="InterPro" id="IPR032438">
    <property type="entry name" value="ERCC3_RAD25_C"/>
</dbReference>
<evidence type="ECO:0000256" key="14">
    <source>
        <dbReference type="ARBA" id="ARBA00048988"/>
    </source>
</evidence>
<dbReference type="InterPro" id="IPR050615">
    <property type="entry name" value="ATP-dep_DNA_Helicase"/>
</dbReference>
<evidence type="ECO:0000256" key="1">
    <source>
        <dbReference type="ARBA" id="ARBA00004123"/>
    </source>
</evidence>
<keyword evidence="3" id="KW-0547">Nucleotide-binding</keyword>
<evidence type="ECO:0000313" key="18">
    <source>
        <dbReference type="EMBL" id="KAK2964917.1"/>
    </source>
</evidence>
<dbReference type="PRINTS" id="PR00851">
    <property type="entry name" value="XRODRMPGMNTB"/>
</dbReference>
<dbReference type="GO" id="GO:0016787">
    <property type="term" value="F:hydrolase activity"/>
    <property type="evidence" value="ECO:0007669"/>
    <property type="project" value="UniProtKB-KW"/>
</dbReference>
<feature type="domain" description="Helicase ATP-binding" evidence="16">
    <location>
        <begin position="312"/>
        <end position="473"/>
    </location>
</feature>
<keyword evidence="11" id="KW-0539">Nucleus</keyword>
<dbReference type="CDD" id="cd18789">
    <property type="entry name" value="SF2_C_XPB"/>
    <property type="match status" value="1"/>
</dbReference>
<dbReference type="Pfam" id="PF13625">
    <property type="entry name" value="Helicase_C_3"/>
    <property type="match status" value="1"/>
</dbReference>
<dbReference type="SMART" id="SM00487">
    <property type="entry name" value="DEXDc"/>
    <property type="match status" value="1"/>
</dbReference>
<dbReference type="EC" id="5.6.2.4" evidence="13"/>
<evidence type="ECO:0000256" key="13">
    <source>
        <dbReference type="ARBA" id="ARBA00034808"/>
    </source>
</evidence>
<evidence type="ECO:0000256" key="9">
    <source>
        <dbReference type="ARBA" id="ARBA00023204"/>
    </source>
</evidence>
<evidence type="ECO:0000313" key="19">
    <source>
        <dbReference type="Proteomes" id="UP001281761"/>
    </source>
</evidence>
<dbReference type="InterPro" id="IPR027417">
    <property type="entry name" value="P-loop_NTPase"/>
</dbReference>
<sequence>MRRRKQKEDSEDDEEDEYESQDFQHLEMKEHNLSRPLWVLPNGHIFLEATSQFYRETTDFLIAIAEPVSRPRYIHEYKLTSQSMLSAVSIGRTFNDIMSALNLLSKNKIDEGLVRKIEEWTTRQGRLKLVLRENQYYLESPDQYLLHTLQQNPTIKEAVDRANLSLGEGENAIETVQVTTKAESLFQTLRSTIQQLSESFPNVPTTDPLHPYTDDVEIQREKAEYDAQASLIQQEQAQIDDDEFIIDEQIITFSVRIHQEYVDKVRQACETENHPALQEYDFIKDYTLPNLGIELRATSTLREHQEKALGKMFGGGRAHSGLIVLPCGAGKTLVGITAASTVKKGCIVVCNSNTSVEQWRHEFKVWSTIEDDRIISFTSKSKSNLPDSCVLITTYSILTFSQKRAQDSQLVIDQIKSRDWGLIVFDEVHALPANNFRRVNEVIRANCKLGLTATLVREDKLIKDLTFLIGPKLYEANWQDLQDKNFLARVQCVELLCPMSGEFYAKSLMERKRKQLLYSVLNPNKIQACEYLIRFHQARHDHILVFCDNIFSLKYYAGLFNTVPIYGGTPYNDRMAAINAFNQAEGTSTLFLSQIGDTSFDLPDANVLIQVSSHFGSRRQEAQRLGRILRPKQTGGEFNAFFYTLVSRDTSEMAFSAKRRSFLINQGYSYYSVDTFYNIPLIRSTPDIQSFAPQMHMQDPAERRKLLVMVISANEEEALEEKVGDEGSMQAERAERKTYITHGDGRREQIVPSSFQALGGGLMGRAKAAAPKRTHAPLFEQRNRQLKKERLLQADLRRQNK</sequence>
<reference evidence="18 19" key="1">
    <citation type="journal article" date="2022" name="bioRxiv">
        <title>Genomics of Preaxostyla Flagellates Illuminates Evolutionary Transitions and the Path Towards Mitochondrial Loss.</title>
        <authorList>
            <person name="Novak L.V.F."/>
            <person name="Treitli S.C."/>
            <person name="Pyrih J."/>
            <person name="Halakuc P."/>
            <person name="Pipaliya S.V."/>
            <person name="Vacek V."/>
            <person name="Brzon O."/>
            <person name="Soukal P."/>
            <person name="Eme L."/>
            <person name="Dacks J.B."/>
            <person name="Karnkowska A."/>
            <person name="Elias M."/>
            <person name="Hampl V."/>
        </authorList>
    </citation>
    <scope>NUCLEOTIDE SEQUENCE [LARGE SCALE GENOMIC DNA]</scope>
    <source>
        <strain evidence="18">NAU3</strain>
        <tissue evidence="18">Gut</tissue>
    </source>
</reference>
<comment type="similarity">
    <text evidence="2">Belongs to the helicase family. RAD25/XPB subfamily.</text>
</comment>
<dbReference type="InterPro" id="IPR032830">
    <property type="entry name" value="XPB/Ssl2_N"/>
</dbReference>
<keyword evidence="4" id="KW-0227">DNA damage</keyword>
<keyword evidence="8" id="KW-0238">DNA-binding</keyword>
<evidence type="ECO:0000256" key="3">
    <source>
        <dbReference type="ARBA" id="ARBA00022741"/>
    </source>
</evidence>
<dbReference type="SUPFAM" id="SSF52540">
    <property type="entry name" value="P-loop containing nucleoside triphosphate hydrolases"/>
    <property type="match status" value="1"/>
</dbReference>
<keyword evidence="5 18" id="KW-0378">Hydrolase</keyword>
<protein>
    <recommendedName>
        <fullName evidence="13">DNA 3'-5' helicase</fullName>
        <ecNumber evidence="13">5.6.2.4</ecNumber>
    </recommendedName>
</protein>
<dbReference type="PANTHER" id="PTHR11274">
    <property type="entry name" value="RAD25/XP-B DNA REPAIR HELICASE"/>
    <property type="match status" value="1"/>
</dbReference>
<evidence type="ECO:0000256" key="4">
    <source>
        <dbReference type="ARBA" id="ARBA00022763"/>
    </source>
</evidence>
<dbReference type="PROSITE" id="PS51192">
    <property type="entry name" value="HELICASE_ATP_BIND_1"/>
    <property type="match status" value="1"/>
</dbReference>
<dbReference type="InterPro" id="IPR006935">
    <property type="entry name" value="Helicase/UvrB_N"/>
</dbReference>
<proteinExistence type="inferred from homology"/>
<keyword evidence="6 18" id="KW-0347">Helicase</keyword>
<dbReference type="EMBL" id="JARBJD010000001">
    <property type="protein sequence ID" value="KAK2964917.1"/>
    <property type="molecule type" value="Genomic_DNA"/>
</dbReference>
<evidence type="ECO:0000256" key="8">
    <source>
        <dbReference type="ARBA" id="ARBA00023125"/>
    </source>
</evidence>
<accession>A0ABQ9YMF0</accession>
<dbReference type="SMART" id="SM00490">
    <property type="entry name" value="HELICc"/>
    <property type="match status" value="1"/>
</dbReference>
<dbReference type="PANTHER" id="PTHR11274:SF0">
    <property type="entry name" value="GENERAL TRANSCRIPTION AND DNA REPAIR FACTOR IIH HELICASE SUBUNIT XPB"/>
    <property type="match status" value="1"/>
</dbReference>
<evidence type="ECO:0000256" key="11">
    <source>
        <dbReference type="ARBA" id="ARBA00023242"/>
    </source>
</evidence>
<dbReference type="Pfam" id="PF04851">
    <property type="entry name" value="ResIII"/>
    <property type="match status" value="1"/>
</dbReference>
<dbReference type="Pfam" id="PF16203">
    <property type="entry name" value="ERCC3_RAD25_C"/>
    <property type="match status" value="1"/>
</dbReference>
<evidence type="ECO:0000259" key="17">
    <source>
        <dbReference type="PROSITE" id="PS51194"/>
    </source>
</evidence>
<comment type="catalytic activity">
    <reaction evidence="14">
        <text>ATP + H2O = ADP + phosphate + H(+)</text>
        <dbReference type="Rhea" id="RHEA:13065"/>
        <dbReference type="ChEBI" id="CHEBI:15377"/>
        <dbReference type="ChEBI" id="CHEBI:15378"/>
        <dbReference type="ChEBI" id="CHEBI:30616"/>
        <dbReference type="ChEBI" id="CHEBI:43474"/>
        <dbReference type="ChEBI" id="CHEBI:456216"/>
        <dbReference type="EC" id="5.6.2.4"/>
    </reaction>
</comment>
<name>A0ABQ9YMF0_9EUKA</name>
<gene>
    <name evidence="18" type="ORF">BLNAU_218</name>
</gene>
<dbReference type="CDD" id="cd18029">
    <property type="entry name" value="DEXHc_XPB"/>
    <property type="match status" value="1"/>
</dbReference>
<evidence type="ECO:0000259" key="16">
    <source>
        <dbReference type="PROSITE" id="PS51192"/>
    </source>
</evidence>
<keyword evidence="9" id="KW-0234">DNA repair</keyword>
<dbReference type="InterPro" id="IPR001161">
    <property type="entry name" value="XPB/Ssl2"/>
</dbReference>
<evidence type="ECO:0000256" key="5">
    <source>
        <dbReference type="ARBA" id="ARBA00022801"/>
    </source>
</evidence>
<evidence type="ECO:0000256" key="12">
    <source>
        <dbReference type="ARBA" id="ARBA00034617"/>
    </source>
</evidence>
<dbReference type="InterPro" id="IPR014001">
    <property type="entry name" value="Helicase_ATP-bd"/>
</dbReference>
<feature type="compositionally biased region" description="Acidic residues" evidence="15">
    <location>
        <begin position="9"/>
        <end position="20"/>
    </location>
</feature>
<keyword evidence="7" id="KW-0067">ATP-binding</keyword>
<dbReference type="Proteomes" id="UP001281761">
    <property type="component" value="Unassembled WGS sequence"/>
</dbReference>
<dbReference type="InterPro" id="IPR001650">
    <property type="entry name" value="Helicase_C-like"/>
</dbReference>
<organism evidence="18 19">
    <name type="scientific">Blattamonas nauphoetae</name>
    <dbReference type="NCBI Taxonomy" id="2049346"/>
    <lineage>
        <taxon>Eukaryota</taxon>
        <taxon>Metamonada</taxon>
        <taxon>Preaxostyla</taxon>
        <taxon>Oxymonadida</taxon>
        <taxon>Blattamonas</taxon>
    </lineage>
</organism>
<keyword evidence="19" id="KW-1185">Reference proteome</keyword>
<evidence type="ECO:0000256" key="10">
    <source>
        <dbReference type="ARBA" id="ARBA00023235"/>
    </source>
</evidence>
<evidence type="ECO:0000256" key="7">
    <source>
        <dbReference type="ARBA" id="ARBA00022840"/>
    </source>
</evidence>
<feature type="compositionally biased region" description="Basic and acidic residues" evidence="15">
    <location>
        <begin position="781"/>
        <end position="801"/>
    </location>
</feature>
<evidence type="ECO:0000256" key="2">
    <source>
        <dbReference type="ARBA" id="ARBA00006637"/>
    </source>
</evidence>
<feature type="region of interest" description="Disordered" evidence="15">
    <location>
        <begin position="1"/>
        <end position="21"/>
    </location>
</feature>
<dbReference type="PROSITE" id="PS51194">
    <property type="entry name" value="HELICASE_CTER"/>
    <property type="match status" value="1"/>
</dbReference>
<comment type="caution">
    <text evidence="18">The sequence shown here is derived from an EMBL/GenBank/DDBJ whole genome shotgun (WGS) entry which is preliminary data.</text>
</comment>
<dbReference type="Gene3D" id="3.40.50.300">
    <property type="entry name" value="P-loop containing nucleotide triphosphate hydrolases"/>
    <property type="match status" value="2"/>
</dbReference>
<dbReference type="GO" id="GO:0003678">
    <property type="term" value="F:DNA helicase activity"/>
    <property type="evidence" value="ECO:0007669"/>
    <property type="project" value="UniProtKB-EC"/>
</dbReference>
<comment type="subcellular location">
    <subcellularLocation>
        <location evidence="1">Nucleus</location>
    </subcellularLocation>
</comment>
<keyword evidence="10" id="KW-0413">Isomerase</keyword>
<evidence type="ECO:0000256" key="15">
    <source>
        <dbReference type="SAM" id="MobiDB-lite"/>
    </source>
</evidence>
<dbReference type="NCBIfam" id="TIGR00603">
    <property type="entry name" value="rad25"/>
    <property type="match status" value="1"/>
</dbReference>
<feature type="domain" description="Helicase C-terminal" evidence="17">
    <location>
        <begin position="527"/>
        <end position="687"/>
    </location>
</feature>